<reference evidence="6" key="1">
    <citation type="journal article" date="2019" name="Int. J. Syst. Evol. Microbiol.">
        <title>The Global Catalogue of Microorganisms (GCM) 10K type strain sequencing project: providing services to taxonomists for standard genome sequencing and annotation.</title>
        <authorList>
            <consortium name="The Broad Institute Genomics Platform"/>
            <consortium name="The Broad Institute Genome Sequencing Center for Infectious Disease"/>
            <person name="Wu L."/>
            <person name="Ma J."/>
        </authorList>
    </citation>
    <scope>NUCLEOTIDE SEQUENCE [LARGE SCALE GENOMIC DNA]</scope>
    <source>
        <strain evidence="6">NBRC 108755</strain>
    </source>
</reference>
<dbReference type="CDD" id="cd01392">
    <property type="entry name" value="HTH_LacI"/>
    <property type="match status" value="1"/>
</dbReference>
<sequence>MRDVARVAGLSLQTVSRVANGEPNVNADTRDRVLGVMRDLGYRPNLAARAMRRGSFKTIGIVYQGLHAVGTRRTVEAVSEYAALKGYATTLMPIAAATGLATSGAFTRLEEMAVDVLVLIVTSQIEYDSKVQFPTGVPAILVGPQSTPEVSALDSDQTGGTTAAVRHLLDAGHRTVHHIAGAPGSFFAARREEVWRGLLEREERPVPAPLSGDWTARSGYRAVRRLLETTPPEEYPTAIFSANDQMALGAYRALGEAGLRIPHDVSIVGFDDIEEAADFSPPLTTIAQDWDLLGREALRVAKESLAGAPPQEVLLPTRLVIRESVAPPRPSAAG</sequence>
<dbReference type="Pfam" id="PF13377">
    <property type="entry name" value="Peripla_BP_3"/>
    <property type="match status" value="1"/>
</dbReference>
<keyword evidence="2" id="KW-0238">DNA-binding</keyword>
<evidence type="ECO:0000313" key="6">
    <source>
        <dbReference type="Proteomes" id="UP001157069"/>
    </source>
</evidence>
<dbReference type="Gene3D" id="3.40.50.2300">
    <property type="match status" value="2"/>
</dbReference>
<evidence type="ECO:0000256" key="3">
    <source>
        <dbReference type="ARBA" id="ARBA00023163"/>
    </source>
</evidence>
<evidence type="ECO:0000256" key="2">
    <source>
        <dbReference type="ARBA" id="ARBA00023125"/>
    </source>
</evidence>
<dbReference type="Gene3D" id="1.10.260.40">
    <property type="entry name" value="lambda repressor-like DNA-binding domains"/>
    <property type="match status" value="1"/>
</dbReference>
<accession>A0ABQ6JRG3</accession>
<dbReference type="SUPFAM" id="SSF53822">
    <property type="entry name" value="Periplasmic binding protein-like I"/>
    <property type="match status" value="1"/>
</dbReference>
<keyword evidence="1" id="KW-0805">Transcription regulation</keyword>
<dbReference type="Pfam" id="PF00356">
    <property type="entry name" value="LacI"/>
    <property type="match status" value="1"/>
</dbReference>
<dbReference type="SUPFAM" id="SSF47413">
    <property type="entry name" value="lambda repressor-like DNA-binding domains"/>
    <property type="match status" value="1"/>
</dbReference>
<dbReference type="InterPro" id="IPR010982">
    <property type="entry name" value="Lambda_DNA-bd_dom_sf"/>
</dbReference>
<dbReference type="SMART" id="SM00354">
    <property type="entry name" value="HTH_LACI"/>
    <property type="match status" value="1"/>
</dbReference>
<comment type="caution">
    <text evidence="5">The sequence shown here is derived from an EMBL/GenBank/DDBJ whole genome shotgun (WGS) entry which is preliminary data.</text>
</comment>
<organism evidence="5 6">
    <name type="scientific">Homoserinibacter gongjuensis</name>
    <dbReference type="NCBI Taxonomy" id="1162968"/>
    <lineage>
        <taxon>Bacteria</taxon>
        <taxon>Bacillati</taxon>
        <taxon>Actinomycetota</taxon>
        <taxon>Actinomycetes</taxon>
        <taxon>Micrococcales</taxon>
        <taxon>Microbacteriaceae</taxon>
        <taxon>Homoserinibacter</taxon>
    </lineage>
</organism>
<protein>
    <submittedName>
        <fullName evidence="5">LacI family transcriptional regulator</fullName>
    </submittedName>
</protein>
<keyword evidence="6" id="KW-1185">Reference proteome</keyword>
<gene>
    <name evidence="5" type="ORF">GCM10025869_14250</name>
</gene>
<dbReference type="CDD" id="cd01574">
    <property type="entry name" value="PBP1_LacI"/>
    <property type="match status" value="1"/>
</dbReference>
<evidence type="ECO:0000259" key="4">
    <source>
        <dbReference type="PROSITE" id="PS50932"/>
    </source>
</evidence>
<dbReference type="InterPro" id="IPR046335">
    <property type="entry name" value="LacI/GalR-like_sensor"/>
</dbReference>
<evidence type="ECO:0000256" key="1">
    <source>
        <dbReference type="ARBA" id="ARBA00023015"/>
    </source>
</evidence>
<dbReference type="Proteomes" id="UP001157069">
    <property type="component" value="Unassembled WGS sequence"/>
</dbReference>
<dbReference type="PANTHER" id="PTHR30146">
    <property type="entry name" value="LACI-RELATED TRANSCRIPTIONAL REPRESSOR"/>
    <property type="match status" value="1"/>
</dbReference>
<dbReference type="InterPro" id="IPR028082">
    <property type="entry name" value="Peripla_BP_I"/>
</dbReference>
<feature type="domain" description="HTH lacI-type" evidence="4">
    <location>
        <begin position="1"/>
        <end position="53"/>
    </location>
</feature>
<dbReference type="PROSITE" id="PS50932">
    <property type="entry name" value="HTH_LACI_2"/>
    <property type="match status" value="1"/>
</dbReference>
<dbReference type="RefSeq" id="WP_284298917.1">
    <property type="nucleotide sequence ID" value="NZ_BSVA01000001.1"/>
</dbReference>
<keyword evidence="3" id="KW-0804">Transcription</keyword>
<dbReference type="EMBL" id="BSVA01000001">
    <property type="protein sequence ID" value="GMA90896.1"/>
    <property type="molecule type" value="Genomic_DNA"/>
</dbReference>
<evidence type="ECO:0000313" key="5">
    <source>
        <dbReference type="EMBL" id="GMA90896.1"/>
    </source>
</evidence>
<dbReference type="PANTHER" id="PTHR30146:SF153">
    <property type="entry name" value="LACTOSE OPERON REPRESSOR"/>
    <property type="match status" value="1"/>
</dbReference>
<proteinExistence type="predicted"/>
<name>A0ABQ6JRG3_9MICO</name>
<dbReference type="InterPro" id="IPR000843">
    <property type="entry name" value="HTH_LacI"/>
</dbReference>